<dbReference type="InterPro" id="IPR004416">
    <property type="entry name" value="MnmG"/>
</dbReference>
<keyword evidence="14" id="KW-1185">Reference proteome</keyword>
<dbReference type="GO" id="GO:0050660">
    <property type="term" value="F:flavin adenine dinucleotide binding"/>
    <property type="evidence" value="ECO:0007669"/>
    <property type="project" value="UniProtKB-UniRule"/>
</dbReference>
<dbReference type="FunFam" id="3.50.50.60:FF:000002">
    <property type="entry name" value="tRNA uridine 5-carboxymethylaminomethyl modification enzyme MnmG"/>
    <property type="match status" value="1"/>
</dbReference>
<keyword evidence="11" id="KW-0963">Cytoplasm</keyword>
<comment type="similarity">
    <text evidence="3 11">Belongs to the MnmG family.</text>
</comment>
<dbReference type="EMBL" id="QNRR01000009">
    <property type="protein sequence ID" value="RBP39741.1"/>
    <property type="molecule type" value="Genomic_DNA"/>
</dbReference>
<dbReference type="AlphaFoldDB" id="A0A366HBK7"/>
<evidence type="ECO:0000256" key="5">
    <source>
        <dbReference type="ARBA" id="ARBA00022630"/>
    </source>
</evidence>
<dbReference type="GO" id="GO:0005829">
    <property type="term" value="C:cytosol"/>
    <property type="evidence" value="ECO:0007669"/>
    <property type="project" value="TreeGrafter"/>
</dbReference>
<dbReference type="InterPro" id="IPR040131">
    <property type="entry name" value="MnmG_N"/>
</dbReference>
<dbReference type="GO" id="GO:0030488">
    <property type="term" value="P:tRNA methylation"/>
    <property type="evidence" value="ECO:0007669"/>
    <property type="project" value="TreeGrafter"/>
</dbReference>
<evidence type="ECO:0000256" key="3">
    <source>
        <dbReference type="ARBA" id="ARBA00007653"/>
    </source>
</evidence>
<dbReference type="GO" id="GO:0002098">
    <property type="term" value="P:tRNA wobble uridine modification"/>
    <property type="evidence" value="ECO:0007669"/>
    <property type="project" value="InterPro"/>
</dbReference>
<dbReference type="InterPro" id="IPR044920">
    <property type="entry name" value="MnmG_C_subdom_sf"/>
</dbReference>
<dbReference type="Gene3D" id="1.10.150.570">
    <property type="entry name" value="GidA associated domain, C-terminal subdomain"/>
    <property type="match status" value="1"/>
</dbReference>
<sequence>MSSSLYTYPKTYDVLVCGAGHAGVEAAMAAARIGAQAAILTQNLDTITQMSCNPAIGGLAKGHMVREIDALGGVMGLNTDATGIQFRMLNVAKGPSVQAPRAQCDKKAYQFRMKWLVENQPNLDLHQGNAAEILVEGGQVVGVRTSLGIIYRARSVVISSGTFMRGLLHVGLQNQAGGRMGDSISTLSDSLKHLGFDVRRFKTGTPCRLNGRSIDLSKCEQQPGDEPPPRFSYLSGVLPDDTQLFTLNRWQREMFHVEQTPCWITYTNKTTHDIIRANLDKSPMYCGVIEGVGPRYCPSIEDKIVRFAEKDRHQIFLEPEGRHTQEYYVNGVSTSLPFEVQLAFIRSIAGLENAEIVRPGYAVEYDYCPPTQLHPTLETKRVGGLYFAGQINGTSGYEEAAGQGLLAGANAALKVAGKPAFVLKRSEAYLGVMVDDLVTKGTTEPYRMFTSRAEYRLLLRQDNCDLRLTPKGIEFGMVDAFRAQHTSDKATRLAELRALLAGTTYQSTRLEQWVRRPENTWSALPVEIRSKFSEELWCLAENDIKYAGYIARQNEQVEKAARMEDKPIPDWVDYTAIKSLKREAQLKLAQLRPATFGQAARVQGVTPSDLAVVQVWVKRAGAGREELAPAAE</sequence>
<dbReference type="PANTHER" id="PTHR11806">
    <property type="entry name" value="GLUCOSE INHIBITED DIVISION PROTEIN A"/>
    <property type="match status" value="1"/>
</dbReference>
<comment type="cofactor">
    <cofactor evidence="1 11">
        <name>FAD</name>
        <dbReference type="ChEBI" id="CHEBI:57692"/>
    </cofactor>
</comment>
<dbReference type="Gene3D" id="3.50.50.60">
    <property type="entry name" value="FAD/NAD(P)-binding domain"/>
    <property type="match status" value="2"/>
</dbReference>
<dbReference type="PROSITE" id="PS01281">
    <property type="entry name" value="GIDA_2"/>
    <property type="match status" value="1"/>
</dbReference>
<dbReference type="OrthoDB" id="9815560at2"/>
<evidence type="ECO:0000256" key="1">
    <source>
        <dbReference type="ARBA" id="ARBA00001974"/>
    </source>
</evidence>
<feature type="binding site" evidence="11">
    <location>
        <begin position="293"/>
        <end position="307"/>
    </location>
    <ligand>
        <name>NAD(+)</name>
        <dbReference type="ChEBI" id="CHEBI:57540"/>
    </ligand>
</feature>
<dbReference type="PROSITE" id="PS01280">
    <property type="entry name" value="GIDA_1"/>
    <property type="match status" value="1"/>
</dbReference>
<evidence type="ECO:0000259" key="12">
    <source>
        <dbReference type="SMART" id="SM01228"/>
    </source>
</evidence>
<evidence type="ECO:0000256" key="7">
    <source>
        <dbReference type="ARBA" id="ARBA00022827"/>
    </source>
</evidence>
<organism evidence="13 14">
    <name type="scientific">Roseimicrobium gellanilyticum</name>
    <dbReference type="NCBI Taxonomy" id="748857"/>
    <lineage>
        <taxon>Bacteria</taxon>
        <taxon>Pseudomonadati</taxon>
        <taxon>Verrucomicrobiota</taxon>
        <taxon>Verrucomicrobiia</taxon>
        <taxon>Verrucomicrobiales</taxon>
        <taxon>Verrucomicrobiaceae</taxon>
        <taxon>Roseimicrobium</taxon>
    </lineage>
</organism>
<dbReference type="InterPro" id="IPR036188">
    <property type="entry name" value="FAD/NAD-bd_sf"/>
</dbReference>
<evidence type="ECO:0000256" key="8">
    <source>
        <dbReference type="ARBA" id="ARBA00023027"/>
    </source>
</evidence>
<evidence type="ECO:0000313" key="14">
    <source>
        <dbReference type="Proteomes" id="UP000253426"/>
    </source>
</evidence>
<comment type="subunit">
    <text evidence="9 11">Homodimer. Heterotetramer of two MnmE and two MnmG subunits.</text>
</comment>
<dbReference type="FunFam" id="1.10.150.570:FF:000001">
    <property type="entry name" value="tRNA uridine 5-carboxymethylaminomethyl modification enzyme MnmG"/>
    <property type="match status" value="1"/>
</dbReference>
<keyword evidence="8 11" id="KW-0520">NAD</keyword>
<evidence type="ECO:0000256" key="9">
    <source>
        <dbReference type="ARBA" id="ARBA00025948"/>
    </source>
</evidence>
<dbReference type="HAMAP" id="MF_00129">
    <property type="entry name" value="MnmG_GidA"/>
    <property type="match status" value="1"/>
</dbReference>
<dbReference type="SMART" id="SM01228">
    <property type="entry name" value="GIDA_assoc_3"/>
    <property type="match status" value="1"/>
</dbReference>
<keyword evidence="7 11" id="KW-0274">FAD</keyword>
<gene>
    <name evidence="11" type="primary">mnmG</name>
    <name evidence="11" type="synonym">gidA</name>
    <name evidence="13" type="ORF">DES53_109168</name>
</gene>
<name>A0A366HBK7_9BACT</name>
<dbReference type="InterPro" id="IPR026904">
    <property type="entry name" value="MnmG_C"/>
</dbReference>
<evidence type="ECO:0000256" key="4">
    <source>
        <dbReference type="ARBA" id="ARBA00020461"/>
    </source>
</evidence>
<evidence type="ECO:0000256" key="11">
    <source>
        <dbReference type="HAMAP-Rule" id="MF_00129"/>
    </source>
</evidence>
<keyword evidence="5 11" id="KW-0285">Flavoprotein</keyword>
<dbReference type="RefSeq" id="WP_113960630.1">
    <property type="nucleotide sequence ID" value="NZ_QNRR01000009.1"/>
</dbReference>
<dbReference type="Pfam" id="PF13932">
    <property type="entry name" value="SAM_GIDA_C"/>
    <property type="match status" value="1"/>
</dbReference>
<evidence type="ECO:0000256" key="2">
    <source>
        <dbReference type="ARBA" id="ARBA00003717"/>
    </source>
</evidence>
<comment type="subcellular location">
    <subcellularLocation>
        <location evidence="11">Cytoplasm</location>
    </subcellularLocation>
</comment>
<dbReference type="InterPro" id="IPR049312">
    <property type="entry name" value="GIDA_C_N"/>
</dbReference>
<dbReference type="NCBIfam" id="TIGR00136">
    <property type="entry name" value="mnmG_gidA"/>
    <property type="match status" value="1"/>
</dbReference>
<dbReference type="InterPro" id="IPR002218">
    <property type="entry name" value="MnmG-rel"/>
</dbReference>
<feature type="domain" description="tRNA uridine 5-carboxymethylaminomethyl modification enzyme C-terminal subdomain" evidence="12">
    <location>
        <begin position="544"/>
        <end position="615"/>
    </location>
</feature>
<dbReference type="Pfam" id="PF01134">
    <property type="entry name" value="GIDA"/>
    <property type="match status" value="1"/>
</dbReference>
<proteinExistence type="inferred from homology"/>
<dbReference type="Proteomes" id="UP000253426">
    <property type="component" value="Unassembled WGS sequence"/>
</dbReference>
<evidence type="ECO:0000256" key="6">
    <source>
        <dbReference type="ARBA" id="ARBA00022694"/>
    </source>
</evidence>
<accession>A0A366HBK7</accession>
<dbReference type="InterPro" id="IPR020595">
    <property type="entry name" value="MnmG-rel_CS"/>
</dbReference>
<dbReference type="SUPFAM" id="SSF51905">
    <property type="entry name" value="FAD/NAD(P)-binding domain"/>
    <property type="match status" value="1"/>
</dbReference>
<keyword evidence="6 11" id="KW-0819">tRNA processing</keyword>
<dbReference type="InterPro" id="IPR047001">
    <property type="entry name" value="MnmG_C_subdom"/>
</dbReference>
<comment type="function">
    <text evidence="2 11">NAD-binding protein involved in the addition of a carboxymethylaminomethyl (cmnm) group at the wobble position (U34) of certain tRNAs, forming tRNA-cmnm(5)s(2)U34.</text>
</comment>
<evidence type="ECO:0000256" key="10">
    <source>
        <dbReference type="ARBA" id="ARBA00031800"/>
    </source>
</evidence>
<protein>
    <recommendedName>
        <fullName evidence="4 11">tRNA uridine 5-carboxymethylaminomethyl modification enzyme MnmG</fullName>
    </recommendedName>
    <alternativeName>
        <fullName evidence="10 11">Glucose-inhibited division protein A</fullName>
    </alternativeName>
</protein>
<evidence type="ECO:0000313" key="13">
    <source>
        <dbReference type="EMBL" id="RBP39741.1"/>
    </source>
</evidence>
<dbReference type="PANTHER" id="PTHR11806:SF0">
    <property type="entry name" value="PROTEIN MTO1 HOMOLOG, MITOCHONDRIAL"/>
    <property type="match status" value="1"/>
</dbReference>
<dbReference type="Pfam" id="PF21680">
    <property type="entry name" value="GIDA_C_1st"/>
    <property type="match status" value="1"/>
</dbReference>
<dbReference type="Gene3D" id="1.10.10.1800">
    <property type="entry name" value="tRNA uridine 5-carboxymethylaminomethyl modification enzyme MnmG/GidA"/>
    <property type="match status" value="1"/>
</dbReference>
<comment type="caution">
    <text evidence="13">The sequence shown here is derived from an EMBL/GenBank/DDBJ whole genome shotgun (WGS) entry which is preliminary data.</text>
</comment>
<comment type="caution">
    <text evidence="11">Lacks conserved residue(s) required for the propagation of feature annotation.</text>
</comment>
<reference evidence="13 14" key="1">
    <citation type="submission" date="2018-06" db="EMBL/GenBank/DDBJ databases">
        <title>Genomic Encyclopedia of Type Strains, Phase IV (KMG-IV): sequencing the most valuable type-strain genomes for metagenomic binning, comparative biology and taxonomic classification.</title>
        <authorList>
            <person name="Goeker M."/>
        </authorList>
    </citation>
    <scope>NUCLEOTIDE SEQUENCE [LARGE SCALE GENOMIC DNA]</scope>
    <source>
        <strain evidence="13 14">DSM 25532</strain>
    </source>
</reference>
<feature type="binding site" evidence="11">
    <location>
        <begin position="18"/>
        <end position="23"/>
    </location>
    <ligand>
        <name>FAD</name>
        <dbReference type="ChEBI" id="CHEBI:57692"/>
    </ligand>
</feature>